<dbReference type="GO" id="GO:0005975">
    <property type="term" value="P:carbohydrate metabolic process"/>
    <property type="evidence" value="ECO:0007669"/>
    <property type="project" value="InterPro"/>
</dbReference>
<dbReference type="SUPFAM" id="SSF88713">
    <property type="entry name" value="Glycoside hydrolase/deacetylase"/>
    <property type="match status" value="1"/>
</dbReference>
<dbReference type="AlphaFoldDB" id="A0A081C4B6"/>
<sequence>MSIAKGDKKCILFVLTVDTEEEWDWDKEFPTGTPAVQNIHRIPKFQSFCHELGIKPTYFIDYAVISDQSSRQYFQKPFEKGECELGSHLHTWVTPPIEESIHEKNTHAINLPSELVKRKLRTLTQKFEATFGVCPQVFRSGRWGVNGALLQMLIEEGYHIDSSVYPFYADSTFSYYEAPGIPYWPDLEICTHESSQKEIFEIPVTSGFNHPSFTRCHRIHQFLAKKPWNLIHGVGILWNLQLLRKLQLSPELTDIHDMITLIHACLKRGHQIIHMFLHSSSLLPGGSPYVRTEDDERKFYQSIADVVHYLKDQTDVSFCTLTEAKQHYLQEENA</sequence>
<dbReference type="CDD" id="cd10935">
    <property type="entry name" value="CE4_WalW"/>
    <property type="match status" value="1"/>
</dbReference>
<proteinExistence type="predicted"/>
<keyword evidence="2" id="KW-1185">Reference proteome</keyword>
<dbReference type="Gene3D" id="3.20.20.370">
    <property type="entry name" value="Glycoside hydrolase/deacetylase"/>
    <property type="match status" value="1"/>
</dbReference>
<evidence type="ECO:0000313" key="2">
    <source>
        <dbReference type="Proteomes" id="UP000030661"/>
    </source>
</evidence>
<dbReference type="EMBL" id="DF820470">
    <property type="protein sequence ID" value="GAK59421.1"/>
    <property type="molecule type" value="Genomic_DNA"/>
</dbReference>
<dbReference type="HOGENOM" id="CLU_067768_0_0_0"/>
<dbReference type="STRING" id="1499967.U27_06405"/>
<reference evidence="1" key="1">
    <citation type="journal article" date="2015" name="PeerJ">
        <title>First genomic representation of candidate bacterial phylum KSB3 points to enhanced environmental sensing as a trigger of wastewater bulking.</title>
        <authorList>
            <person name="Sekiguchi Y."/>
            <person name="Ohashi A."/>
            <person name="Parks D.H."/>
            <person name="Yamauchi T."/>
            <person name="Tyson G.W."/>
            <person name="Hugenholtz P."/>
        </authorList>
    </citation>
    <scope>NUCLEOTIDE SEQUENCE [LARGE SCALE GENOMIC DNA]</scope>
</reference>
<organism evidence="1">
    <name type="scientific">Vecturithrix granuli</name>
    <dbReference type="NCBI Taxonomy" id="1499967"/>
    <lineage>
        <taxon>Bacteria</taxon>
        <taxon>Candidatus Moduliflexota</taxon>
        <taxon>Candidatus Vecturitrichia</taxon>
        <taxon>Candidatus Vecturitrichales</taxon>
        <taxon>Candidatus Vecturitrichaceae</taxon>
        <taxon>Candidatus Vecturithrix</taxon>
    </lineage>
</organism>
<dbReference type="InterPro" id="IPR011330">
    <property type="entry name" value="Glyco_hydro/deAcase_b/a-brl"/>
</dbReference>
<gene>
    <name evidence="1" type="ORF">U27_06405</name>
</gene>
<evidence type="ECO:0000313" key="1">
    <source>
        <dbReference type="EMBL" id="GAK59421.1"/>
    </source>
</evidence>
<name>A0A081C4B6_VECG1</name>
<dbReference type="eggNOG" id="COG0726">
    <property type="taxonomic scope" value="Bacteria"/>
</dbReference>
<protein>
    <submittedName>
        <fullName evidence="1">WalW protein</fullName>
    </submittedName>
</protein>
<accession>A0A081C4B6</accession>
<dbReference type="Proteomes" id="UP000030661">
    <property type="component" value="Unassembled WGS sequence"/>
</dbReference>